<evidence type="ECO:0000256" key="1">
    <source>
        <dbReference type="SAM" id="MobiDB-lite"/>
    </source>
</evidence>
<accession>A0ABX0KLS1</accession>
<dbReference type="Gene3D" id="3.30.70.1070">
    <property type="entry name" value="Sporulation related repeat"/>
    <property type="match status" value="1"/>
</dbReference>
<reference evidence="4 5" key="1">
    <citation type="submission" date="2020-03" db="EMBL/GenBank/DDBJ databases">
        <title>Draft genome sequence of environmentally isolated violet-colored cultures.</title>
        <authorList>
            <person name="Wilson H.S."/>
        </authorList>
    </citation>
    <scope>NUCLEOTIDE SEQUENCE [LARGE SCALE GENOMIC DNA]</scope>
    <source>
        <strain evidence="4 5">HSC-16F04</strain>
    </source>
</reference>
<sequence length="248" mass="25823">MINRNVSDDLLQLKKRARRRLVGAIALVLFALIVLWTALDSAPPAVIAGGNNIEIISSSPALQQPSPEPVVVAQASATEQAGAALITPVPEEIQPPVATPEPAYRVASSAQNVLPGKLVNHQKKVVIPTATPSPKPAPAAKPAPTPKPAVDPQRILEGLDVAPAAKPAVTADPKRYYIQIGAYADADKAAQVVSKLQGAGIPAYSEKTVTDKGALTRVRVGPVNDEAKAQSYLKKMGVLGFSGHLSGK</sequence>
<name>A0ABX0KLS1_9NEIS</name>
<keyword evidence="2" id="KW-0812">Transmembrane</keyword>
<keyword evidence="5" id="KW-1185">Reference proteome</keyword>
<evidence type="ECO:0000313" key="5">
    <source>
        <dbReference type="Proteomes" id="UP000712570"/>
    </source>
</evidence>
<feature type="transmembrane region" description="Helical" evidence="2">
    <location>
        <begin position="21"/>
        <end position="39"/>
    </location>
</feature>
<dbReference type="InterPro" id="IPR007730">
    <property type="entry name" value="SPOR-like_dom"/>
</dbReference>
<proteinExistence type="predicted"/>
<dbReference type="Pfam" id="PF05036">
    <property type="entry name" value="SPOR"/>
    <property type="match status" value="1"/>
</dbReference>
<evidence type="ECO:0000259" key="3">
    <source>
        <dbReference type="PROSITE" id="PS51724"/>
    </source>
</evidence>
<dbReference type="EMBL" id="JAAOLX010000002">
    <property type="protein sequence ID" value="NHQ85190.1"/>
    <property type="molecule type" value="Genomic_DNA"/>
</dbReference>
<dbReference type="RefSeq" id="WP_166822179.1">
    <property type="nucleotide sequence ID" value="NZ_JAAOLX010000002.1"/>
</dbReference>
<dbReference type="PANTHER" id="PTHR38687:SF1">
    <property type="entry name" value="CELL DIVISION PROTEIN DEDD"/>
    <property type="match status" value="1"/>
</dbReference>
<dbReference type="InterPro" id="IPR052521">
    <property type="entry name" value="Cell_div_SPOR-domain"/>
</dbReference>
<evidence type="ECO:0000313" key="4">
    <source>
        <dbReference type="EMBL" id="NHQ85190.1"/>
    </source>
</evidence>
<dbReference type="InterPro" id="IPR036680">
    <property type="entry name" value="SPOR-like_sf"/>
</dbReference>
<evidence type="ECO:0000256" key="2">
    <source>
        <dbReference type="SAM" id="Phobius"/>
    </source>
</evidence>
<dbReference type="PANTHER" id="PTHR38687">
    <property type="entry name" value="CELL DIVISION PROTEIN DEDD-RELATED"/>
    <property type="match status" value="1"/>
</dbReference>
<dbReference type="SUPFAM" id="SSF110997">
    <property type="entry name" value="Sporulation related repeat"/>
    <property type="match status" value="1"/>
</dbReference>
<comment type="caution">
    <text evidence="4">The sequence shown here is derived from an EMBL/GenBank/DDBJ whole genome shotgun (WGS) entry which is preliminary data.</text>
</comment>
<gene>
    <name evidence="4" type="ORF">HA050_03575</name>
</gene>
<feature type="compositionally biased region" description="Pro residues" evidence="1">
    <location>
        <begin position="131"/>
        <end position="149"/>
    </location>
</feature>
<feature type="domain" description="SPOR" evidence="3">
    <location>
        <begin position="170"/>
        <end position="248"/>
    </location>
</feature>
<keyword evidence="2" id="KW-1133">Transmembrane helix</keyword>
<dbReference type="PROSITE" id="PS51724">
    <property type="entry name" value="SPOR"/>
    <property type="match status" value="1"/>
</dbReference>
<protein>
    <recommendedName>
        <fullName evidence="3">SPOR domain-containing protein</fullName>
    </recommendedName>
</protein>
<dbReference type="Proteomes" id="UP000712570">
    <property type="component" value="Unassembled WGS sequence"/>
</dbReference>
<keyword evidence="2" id="KW-0472">Membrane</keyword>
<organism evidence="4 5">
    <name type="scientific">Iodobacter violaceini</name>
    <dbReference type="NCBI Taxonomy" id="3044271"/>
    <lineage>
        <taxon>Bacteria</taxon>
        <taxon>Pseudomonadati</taxon>
        <taxon>Pseudomonadota</taxon>
        <taxon>Betaproteobacteria</taxon>
        <taxon>Neisseriales</taxon>
        <taxon>Chitinibacteraceae</taxon>
        <taxon>Iodobacter</taxon>
    </lineage>
</organism>
<feature type="region of interest" description="Disordered" evidence="1">
    <location>
        <begin position="128"/>
        <end position="151"/>
    </location>
</feature>